<dbReference type="InterPro" id="IPR037171">
    <property type="entry name" value="NagB/RpiA_transferase-like"/>
</dbReference>
<name>A0ABU1ZFK5_9BURK</name>
<protein>
    <recommendedName>
        <fullName evidence="3">Acetate CoA-transferase YdiF</fullName>
        <ecNumber evidence="3">2.8.3.8</ecNumber>
    </recommendedName>
</protein>
<keyword evidence="5" id="KW-1185">Reference proteome</keyword>
<dbReference type="EC" id="2.8.3.8" evidence="3"/>
<dbReference type="InterPro" id="IPR004165">
    <property type="entry name" value="CoA_trans_fam_I"/>
</dbReference>
<reference evidence="4 5" key="1">
    <citation type="submission" date="2023-07" db="EMBL/GenBank/DDBJ databases">
        <title>Sorghum-associated microbial communities from plants grown in Nebraska, USA.</title>
        <authorList>
            <person name="Schachtman D."/>
        </authorList>
    </citation>
    <scope>NUCLEOTIDE SEQUENCE [LARGE SCALE GENOMIC DNA]</scope>
    <source>
        <strain evidence="4 5">BE310</strain>
    </source>
</reference>
<evidence type="ECO:0000313" key="4">
    <source>
        <dbReference type="EMBL" id="MDR7299414.1"/>
    </source>
</evidence>
<comment type="caution">
    <text evidence="4">The sequence shown here is derived from an EMBL/GenBank/DDBJ whole genome shotgun (WGS) entry which is preliminary data.</text>
</comment>
<dbReference type="PANTHER" id="PTHR43293:SF1">
    <property type="entry name" value="ACETATE COA-TRANSFERASE YDIF"/>
    <property type="match status" value="1"/>
</dbReference>
<gene>
    <name evidence="4" type="ORF">J2X16_004784</name>
</gene>
<dbReference type="EMBL" id="JAVDXQ010000008">
    <property type="protein sequence ID" value="MDR7299414.1"/>
    <property type="molecule type" value="Genomic_DNA"/>
</dbReference>
<keyword evidence="2 3" id="KW-0808">Transferase</keyword>
<evidence type="ECO:0000256" key="1">
    <source>
        <dbReference type="ARBA" id="ARBA00007154"/>
    </source>
</evidence>
<dbReference type="Proteomes" id="UP001180536">
    <property type="component" value="Unassembled WGS sequence"/>
</dbReference>
<dbReference type="Gene3D" id="3.40.1080.10">
    <property type="entry name" value="Glutaconate Coenzyme A-transferase"/>
    <property type="match status" value="2"/>
</dbReference>
<comment type="function">
    <text evidence="3">CoA transferase having broad substrate specificity for short-chain acyl-CoA thioesters with the activity decreasing when the length of the carboxylic acid chain exceeds four carbons.</text>
</comment>
<dbReference type="PIRSF" id="PIRSF000858">
    <property type="entry name" value="SCOT-t"/>
    <property type="match status" value="1"/>
</dbReference>
<evidence type="ECO:0000256" key="3">
    <source>
        <dbReference type="PIRNR" id="PIRNR000858"/>
    </source>
</evidence>
<evidence type="ECO:0000313" key="5">
    <source>
        <dbReference type="Proteomes" id="UP001180536"/>
    </source>
</evidence>
<evidence type="ECO:0000256" key="2">
    <source>
        <dbReference type="ARBA" id="ARBA00022679"/>
    </source>
</evidence>
<organism evidence="4 5">
    <name type="scientific">Pelomonas aquatica</name>
    <dbReference type="NCBI Taxonomy" id="431058"/>
    <lineage>
        <taxon>Bacteria</taxon>
        <taxon>Pseudomonadati</taxon>
        <taxon>Pseudomonadota</taxon>
        <taxon>Betaproteobacteria</taxon>
        <taxon>Burkholderiales</taxon>
        <taxon>Sphaerotilaceae</taxon>
        <taxon>Roseateles</taxon>
    </lineage>
</organism>
<dbReference type="RefSeq" id="WP_310349077.1">
    <property type="nucleotide sequence ID" value="NZ_JAVDXQ010000008.1"/>
</dbReference>
<dbReference type="PANTHER" id="PTHR43293">
    <property type="entry name" value="ACETATE COA-TRANSFERASE YDIF"/>
    <property type="match status" value="1"/>
</dbReference>
<comment type="catalytic activity">
    <reaction evidence="3">
        <text>an acyl-CoA + acetate = a carboxylate + acetyl-CoA</text>
        <dbReference type="Rhea" id="RHEA:13381"/>
        <dbReference type="ChEBI" id="CHEBI:29067"/>
        <dbReference type="ChEBI" id="CHEBI:30089"/>
        <dbReference type="ChEBI" id="CHEBI:57288"/>
        <dbReference type="ChEBI" id="CHEBI:58342"/>
        <dbReference type="EC" id="2.8.3.8"/>
    </reaction>
</comment>
<dbReference type="Pfam" id="PF01144">
    <property type="entry name" value="CoA_trans"/>
    <property type="match status" value="1"/>
</dbReference>
<proteinExistence type="inferred from homology"/>
<dbReference type="SMART" id="SM00882">
    <property type="entry name" value="CoA_trans"/>
    <property type="match status" value="2"/>
</dbReference>
<dbReference type="InterPro" id="IPR014388">
    <property type="entry name" value="3-oxoacid_CoA-transferase"/>
</dbReference>
<sequence length="522" mass="55141">MKIITADQVGPLVQDGATLFLGGLAMMGLAEEALQGLERHFLATGHPRQLTTWACGAIGNAGSGGMAHLAHAGMVKRVVAGHFGQTGKAMMAMVHAGEVEAYNFPQGSLSSLTRHIASRSPGLLTKVGLGTFVDPRLEGGKLNAAAQEDLVRLVEFEGEEWLFHPSPRIDVAFIRATYADERGNLSMDKEGILLEHLSIAQAARACGGIVIAQVEAVVAAGSLHPKSVKVPGLVVDYVVVAKPENHLQTITTAFNPAFSGDVRVPLGSMPAMPLDERKVIARRAAMELQPGAVTNLGIGIPAGIPAVAAEEGVAHLLSLSVECGVNGGVPAQGGDFGLAYNPESIIEQSSQFDFYDGGGLDCSFLGLAQTDRHGNVNVSKFNGRPVGCGGFINITASTPRLVFCGSFTAGGVDLAVADGQLHIRREGRARKFVEQVEQITFNGRDAAKRGQEVLFITERAVFALRPDGLELTEIAPGIDLERDVLAHMEFRPLMRDVKTMDAGLFQAHWGGLAAALSKQTHA</sequence>
<comment type="similarity">
    <text evidence="1 3">Belongs to the 3-oxoacid CoA-transferase family.</text>
</comment>
<dbReference type="SUPFAM" id="SSF100950">
    <property type="entry name" value="NagB/RpiA/CoA transferase-like"/>
    <property type="match status" value="2"/>
</dbReference>
<accession>A0ABU1ZFK5</accession>
<dbReference type="GO" id="GO:0018729">
    <property type="term" value="F:propionate CoA-transferase activity"/>
    <property type="evidence" value="ECO:0007669"/>
    <property type="project" value="UniProtKB-EC"/>
</dbReference>